<feature type="transmembrane region" description="Helical" evidence="9">
    <location>
        <begin position="128"/>
        <end position="157"/>
    </location>
</feature>
<gene>
    <name evidence="12" type="ORF">COS99_05340</name>
</gene>
<dbReference type="Pfam" id="PF01435">
    <property type="entry name" value="Peptidase_M48"/>
    <property type="match status" value="1"/>
</dbReference>
<dbReference type="PANTHER" id="PTHR10120">
    <property type="entry name" value="CAAX PRENYL PROTEASE 1"/>
    <property type="match status" value="1"/>
</dbReference>
<feature type="binding site" evidence="7">
    <location>
        <position position="235"/>
    </location>
    <ligand>
        <name>Zn(2+)</name>
        <dbReference type="ChEBI" id="CHEBI:29105"/>
        <note>catalytic</note>
    </ligand>
</feature>
<evidence type="ECO:0008006" key="14">
    <source>
        <dbReference type="Google" id="ProtNLM"/>
    </source>
</evidence>
<organism evidence="12 13">
    <name type="scientific">Candidatus Aquitaenariimonas noxiae</name>
    <dbReference type="NCBI Taxonomy" id="1974741"/>
    <lineage>
        <taxon>Bacteria</taxon>
        <taxon>Pseudomonadati</taxon>
        <taxon>Candidatus Omnitrophota</taxon>
        <taxon>Candidatus Aquitaenariimonas</taxon>
    </lineage>
</organism>
<feature type="binding site" evidence="7">
    <location>
        <position position="307"/>
    </location>
    <ligand>
        <name>Zn(2+)</name>
        <dbReference type="ChEBI" id="CHEBI:29105"/>
        <note>catalytic</note>
    </ligand>
</feature>
<keyword evidence="2 7" id="KW-0479">Metal-binding</keyword>
<comment type="cofactor">
    <cofactor evidence="7 8">
        <name>Zn(2+)</name>
        <dbReference type="ChEBI" id="CHEBI:29105"/>
    </cofactor>
    <text evidence="7 8">Binds 1 zinc ion per subunit.</text>
</comment>
<feature type="transmembrane region" description="Helical" evidence="9">
    <location>
        <begin position="12"/>
        <end position="34"/>
    </location>
</feature>
<evidence type="ECO:0000313" key="12">
    <source>
        <dbReference type="EMBL" id="PIU41449.1"/>
    </source>
</evidence>
<keyword evidence="9" id="KW-0472">Membrane</keyword>
<dbReference type="Gene3D" id="3.30.2010.10">
    <property type="entry name" value="Metalloproteases ('zincins'), catalytic domain"/>
    <property type="match status" value="1"/>
</dbReference>
<sequence length="373" mass="43286">MDQQKKARLYSNIKVAIGIFELLVLFLFLIIFQFSNASHVTKEYACNIASNQYLYISIYFLIFSVLYYLINFPANYFSGYLLEQKFSLSNQNILGWFKDELKSVILSFCVSLLVVQVLYIFLRVFSGIWWILMALFWVFFTIVLSRIIPTFIIPLFYKYKPLQDNELRKRLIGLAGKANVKVLDTYEIDFSKKTKKANAALVGLGKSRRIILADNLVKDFSHEEIEVVIAHEIGHHKLLHMWKMLFFGGGVAFLIFYIADSVLTNSLHMLGASAIYDIEIFPFFCLILSAFSILLMPIQNEFSRKIERSADGFALKITGNKEGFISLMKKLAEKNLADFKPNKIIEFIFYDHPSISNRIEFAEEFQLEKMERN</sequence>
<name>A0A2J0KUJ1_9BACT</name>
<reference evidence="12 13" key="1">
    <citation type="submission" date="2017-09" db="EMBL/GenBank/DDBJ databases">
        <title>Depth-based differentiation of microbial function through sediment-hosted aquifers and enrichment of novel symbionts in the deep terrestrial subsurface.</title>
        <authorList>
            <person name="Probst A.J."/>
            <person name="Ladd B."/>
            <person name="Jarett J.K."/>
            <person name="Geller-Mcgrath D.E."/>
            <person name="Sieber C.M."/>
            <person name="Emerson J.B."/>
            <person name="Anantharaman K."/>
            <person name="Thomas B.C."/>
            <person name="Malmstrom R."/>
            <person name="Stieglmeier M."/>
            <person name="Klingl A."/>
            <person name="Woyke T."/>
            <person name="Ryan C.M."/>
            <person name="Banfield J.F."/>
        </authorList>
    </citation>
    <scope>NUCLEOTIDE SEQUENCE [LARGE SCALE GENOMIC DNA]</scope>
    <source>
        <strain evidence="12">CG07_land_8_20_14_0_80_42_15</strain>
    </source>
</reference>
<dbReference type="InterPro" id="IPR001915">
    <property type="entry name" value="Peptidase_M48"/>
</dbReference>
<dbReference type="InterPro" id="IPR027057">
    <property type="entry name" value="CAXX_Prtase_1"/>
</dbReference>
<accession>A0A2J0KUJ1</accession>
<feature type="transmembrane region" description="Helical" evidence="9">
    <location>
        <begin position="54"/>
        <end position="82"/>
    </location>
</feature>
<feature type="active site" description="Proton donor" evidence="6">
    <location>
        <position position="311"/>
    </location>
</feature>
<evidence type="ECO:0000256" key="4">
    <source>
        <dbReference type="ARBA" id="ARBA00022833"/>
    </source>
</evidence>
<dbReference type="InterPro" id="IPR032456">
    <property type="entry name" value="Peptidase_M48_N"/>
</dbReference>
<feature type="transmembrane region" description="Helical" evidence="9">
    <location>
        <begin position="103"/>
        <end position="122"/>
    </location>
</feature>
<feature type="domain" description="Peptidase M48" evidence="10">
    <location>
        <begin position="161"/>
        <end position="364"/>
    </location>
</feature>
<keyword evidence="5 8" id="KW-0482">Metalloprotease</keyword>
<comment type="similarity">
    <text evidence="8">Belongs to the peptidase M48 family.</text>
</comment>
<dbReference type="AlphaFoldDB" id="A0A2J0KUJ1"/>
<evidence type="ECO:0000313" key="13">
    <source>
        <dbReference type="Proteomes" id="UP000230052"/>
    </source>
</evidence>
<feature type="binding site" evidence="7">
    <location>
        <position position="231"/>
    </location>
    <ligand>
        <name>Zn(2+)</name>
        <dbReference type="ChEBI" id="CHEBI:29105"/>
        <note>catalytic</note>
    </ligand>
</feature>
<evidence type="ECO:0000256" key="6">
    <source>
        <dbReference type="PIRSR" id="PIRSR627057-1"/>
    </source>
</evidence>
<dbReference type="CDD" id="cd07343">
    <property type="entry name" value="M48A_Zmpste24p_like"/>
    <property type="match status" value="1"/>
</dbReference>
<keyword evidence="9" id="KW-1133">Transmembrane helix</keyword>
<dbReference type="GO" id="GO:0004222">
    <property type="term" value="F:metalloendopeptidase activity"/>
    <property type="evidence" value="ECO:0007669"/>
    <property type="project" value="InterPro"/>
</dbReference>
<evidence type="ECO:0000256" key="5">
    <source>
        <dbReference type="ARBA" id="ARBA00023049"/>
    </source>
</evidence>
<dbReference type="GO" id="GO:0071586">
    <property type="term" value="P:CAAX-box protein processing"/>
    <property type="evidence" value="ECO:0007669"/>
    <property type="project" value="InterPro"/>
</dbReference>
<evidence type="ECO:0000259" key="10">
    <source>
        <dbReference type="Pfam" id="PF01435"/>
    </source>
</evidence>
<dbReference type="Proteomes" id="UP000230052">
    <property type="component" value="Unassembled WGS sequence"/>
</dbReference>
<evidence type="ECO:0000256" key="3">
    <source>
        <dbReference type="ARBA" id="ARBA00022801"/>
    </source>
</evidence>
<feature type="domain" description="CAAX prenyl protease 1 N-terminal" evidence="11">
    <location>
        <begin position="4"/>
        <end position="158"/>
    </location>
</feature>
<feature type="active site" evidence="6">
    <location>
        <position position="232"/>
    </location>
</feature>
<feature type="transmembrane region" description="Helical" evidence="9">
    <location>
        <begin position="241"/>
        <end position="259"/>
    </location>
</feature>
<evidence type="ECO:0000256" key="7">
    <source>
        <dbReference type="PIRSR" id="PIRSR627057-2"/>
    </source>
</evidence>
<comment type="caution">
    <text evidence="12">The sequence shown here is derived from an EMBL/GenBank/DDBJ whole genome shotgun (WGS) entry which is preliminary data.</text>
</comment>
<keyword evidence="9" id="KW-0812">Transmembrane</keyword>
<keyword evidence="1 8" id="KW-0645">Protease</keyword>
<evidence type="ECO:0000259" key="11">
    <source>
        <dbReference type="Pfam" id="PF16491"/>
    </source>
</evidence>
<dbReference type="GO" id="GO:0046872">
    <property type="term" value="F:metal ion binding"/>
    <property type="evidence" value="ECO:0007669"/>
    <property type="project" value="UniProtKB-KW"/>
</dbReference>
<evidence type="ECO:0000256" key="8">
    <source>
        <dbReference type="RuleBase" id="RU003983"/>
    </source>
</evidence>
<evidence type="ECO:0000256" key="1">
    <source>
        <dbReference type="ARBA" id="ARBA00022670"/>
    </source>
</evidence>
<dbReference type="Pfam" id="PF16491">
    <property type="entry name" value="Peptidase_M48_N"/>
    <property type="match status" value="1"/>
</dbReference>
<proteinExistence type="inferred from homology"/>
<keyword evidence="3 8" id="KW-0378">Hydrolase</keyword>
<evidence type="ECO:0000256" key="2">
    <source>
        <dbReference type="ARBA" id="ARBA00022723"/>
    </source>
</evidence>
<dbReference type="EMBL" id="PEWV01000056">
    <property type="protein sequence ID" value="PIU41449.1"/>
    <property type="molecule type" value="Genomic_DNA"/>
</dbReference>
<evidence type="ECO:0000256" key="9">
    <source>
        <dbReference type="SAM" id="Phobius"/>
    </source>
</evidence>
<keyword evidence="4 7" id="KW-0862">Zinc</keyword>
<feature type="transmembrane region" description="Helical" evidence="9">
    <location>
        <begin position="279"/>
        <end position="298"/>
    </location>
</feature>
<protein>
    <recommendedName>
        <fullName evidence="14">Peptidase</fullName>
    </recommendedName>
</protein>